<gene>
    <name evidence="1" type="ORF">C2S53_004253</name>
</gene>
<dbReference type="InterPro" id="IPR055294">
    <property type="entry name" value="FBL60-like"/>
</dbReference>
<name>A0AAD4INI8_PERFH</name>
<dbReference type="SUPFAM" id="SSF81383">
    <property type="entry name" value="F-box domain"/>
    <property type="match status" value="1"/>
</dbReference>
<evidence type="ECO:0000313" key="2">
    <source>
        <dbReference type="Proteomes" id="UP001190926"/>
    </source>
</evidence>
<sequence length="134" mass="15168">MEKGKRLKTVDGEILLPEAMIQLIQSFLTGKEAARTTLLSKSWYNAWLTRPMLDFDQVNFTNSDPKSSETMFAEFATKSMTRYRDSNLKIESLRLRCTRGNANELLANKLIVNAMKMGSTDVNLEMSSPTLVLP</sequence>
<keyword evidence="2" id="KW-1185">Reference proteome</keyword>
<dbReference type="PANTHER" id="PTHR31293">
    <property type="entry name" value="RNI-LIKE SUPERFAMILY PROTEIN"/>
    <property type="match status" value="1"/>
</dbReference>
<dbReference type="PANTHER" id="PTHR31293:SF16">
    <property type="entry name" value="RNI-LIKE SUPERFAMILY PROTEIN"/>
    <property type="match status" value="1"/>
</dbReference>
<protein>
    <submittedName>
        <fullName evidence="1">Uncharacterized protein</fullName>
    </submittedName>
</protein>
<dbReference type="Proteomes" id="UP001190926">
    <property type="component" value="Unassembled WGS sequence"/>
</dbReference>
<dbReference type="AlphaFoldDB" id="A0AAD4INI8"/>
<proteinExistence type="predicted"/>
<dbReference type="InterPro" id="IPR036047">
    <property type="entry name" value="F-box-like_dom_sf"/>
</dbReference>
<dbReference type="EMBL" id="SDAM02029566">
    <property type="protein sequence ID" value="KAH6756154.1"/>
    <property type="molecule type" value="Genomic_DNA"/>
</dbReference>
<evidence type="ECO:0000313" key="1">
    <source>
        <dbReference type="EMBL" id="KAH6756154.1"/>
    </source>
</evidence>
<reference evidence="1 2" key="1">
    <citation type="journal article" date="2021" name="Nat. Commun.">
        <title>Incipient diploidization of the medicinal plant Perilla within 10,000 years.</title>
        <authorList>
            <person name="Zhang Y."/>
            <person name="Shen Q."/>
            <person name="Leng L."/>
            <person name="Zhang D."/>
            <person name="Chen S."/>
            <person name="Shi Y."/>
            <person name="Ning Z."/>
            <person name="Chen S."/>
        </authorList>
    </citation>
    <scope>NUCLEOTIDE SEQUENCE [LARGE SCALE GENOMIC DNA]</scope>
    <source>
        <strain evidence="2">cv. PC099</strain>
    </source>
</reference>
<accession>A0AAD4INI8</accession>
<comment type="caution">
    <text evidence="1">The sequence shown here is derived from an EMBL/GenBank/DDBJ whole genome shotgun (WGS) entry which is preliminary data.</text>
</comment>
<organism evidence="1 2">
    <name type="scientific">Perilla frutescens var. hirtella</name>
    <name type="common">Perilla citriodora</name>
    <name type="synonym">Perilla setoyensis</name>
    <dbReference type="NCBI Taxonomy" id="608512"/>
    <lineage>
        <taxon>Eukaryota</taxon>
        <taxon>Viridiplantae</taxon>
        <taxon>Streptophyta</taxon>
        <taxon>Embryophyta</taxon>
        <taxon>Tracheophyta</taxon>
        <taxon>Spermatophyta</taxon>
        <taxon>Magnoliopsida</taxon>
        <taxon>eudicotyledons</taxon>
        <taxon>Gunneridae</taxon>
        <taxon>Pentapetalae</taxon>
        <taxon>asterids</taxon>
        <taxon>lamiids</taxon>
        <taxon>Lamiales</taxon>
        <taxon>Lamiaceae</taxon>
        <taxon>Nepetoideae</taxon>
        <taxon>Elsholtzieae</taxon>
        <taxon>Perilla</taxon>
    </lineage>
</organism>